<dbReference type="HOGENOM" id="CLU_054590_2_1_1"/>
<protein>
    <recommendedName>
        <fullName evidence="1">Dienelactone hydrolase domain-containing protein</fullName>
    </recommendedName>
</protein>
<keyword evidence="3" id="KW-1185">Reference proteome</keyword>
<dbReference type="RefSeq" id="XP_004177753.1">
    <property type="nucleotide sequence ID" value="XM_004177705.1"/>
</dbReference>
<dbReference type="Gene3D" id="3.40.50.1820">
    <property type="entry name" value="alpha/beta hydrolase"/>
    <property type="match status" value="1"/>
</dbReference>
<dbReference type="PANTHER" id="PTHR17630">
    <property type="entry name" value="DIENELACTONE HYDROLASE"/>
    <property type="match status" value="1"/>
</dbReference>
<dbReference type="KEGG" id="tbl:TBLA_0A04390"/>
<dbReference type="InterPro" id="IPR002925">
    <property type="entry name" value="Dienelactn_hydro"/>
</dbReference>
<gene>
    <name evidence="2" type="primary">TBLA0A04390</name>
    <name evidence="2" type="ORF">TBLA_0A04390</name>
</gene>
<dbReference type="PANTHER" id="PTHR17630:SF44">
    <property type="entry name" value="PROTEIN AIM2"/>
    <property type="match status" value="1"/>
</dbReference>
<reference evidence="2 3" key="1">
    <citation type="journal article" date="2011" name="Proc. Natl. Acad. Sci. U.S.A.">
        <title>Evolutionary erosion of yeast sex chromosomes by mating-type switching accidents.</title>
        <authorList>
            <person name="Gordon J.L."/>
            <person name="Armisen D."/>
            <person name="Proux-Wera E."/>
            <person name="Oheigeartaigh S.S."/>
            <person name="Byrne K.P."/>
            <person name="Wolfe K.H."/>
        </authorList>
    </citation>
    <scope>NUCLEOTIDE SEQUENCE [LARGE SCALE GENOMIC DNA]</scope>
    <source>
        <strain evidence="3">ATCC 34711 / CBS 6284 / DSM 70876 / NBRC 10599 / NRRL Y-10934 / UCD 77-7</strain>
    </source>
</reference>
<dbReference type="AlphaFoldDB" id="I2GVT2"/>
<dbReference type="InParanoid" id="I2GVT2"/>
<dbReference type="OrthoDB" id="17560at2759"/>
<feature type="domain" description="Dienelactone hydrolase" evidence="1">
    <location>
        <begin position="31"/>
        <end position="243"/>
    </location>
</feature>
<dbReference type="GeneID" id="14492747"/>
<proteinExistence type="predicted"/>
<evidence type="ECO:0000259" key="1">
    <source>
        <dbReference type="Pfam" id="PF01738"/>
    </source>
</evidence>
<sequence>MASNPPQACCFKGYPQTGTIQGKMTKMFGIETYVTGSSPIEDRVLVICTDVFGLQLKHNKLVADALAAGGYKVVVPDILFGDALERLDETVDFVAWREKHNVTKTRAIVDKFMEGLKKEYNPKFIGVVGYCFGAKYAIQQIHATKGLAEVAAIAHPSFVSIEEIEAIGSKKPLLISAAEIDTVYTAELRHQTEAKLKEIKAIYQQDLFGGVEHGFSIRGDESIPQNVYAKEKVLFDQLYWFDYFFKKSKKCCKD</sequence>
<organism evidence="2 3">
    <name type="scientific">Henningerozyma blattae (strain ATCC 34711 / CBS 6284 / DSM 70876 / NBRC 10599 / NRRL Y-10934 / UCD 77-7)</name>
    <name type="common">Yeast</name>
    <name type="synonym">Tetrapisispora blattae</name>
    <dbReference type="NCBI Taxonomy" id="1071380"/>
    <lineage>
        <taxon>Eukaryota</taxon>
        <taxon>Fungi</taxon>
        <taxon>Dikarya</taxon>
        <taxon>Ascomycota</taxon>
        <taxon>Saccharomycotina</taxon>
        <taxon>Saccharomycetes</taxon>
        <taxon>Saccharomycetales</taxon>
        <taxon>Saccharomycetaceae</taxon>
        <taxon>Henningerozyma</taxon>
    </lineage>
</organism>
<dbReference type="STRING" id="1071380.I2GVT2"/>
<name>I2GVT2_HENB6</name>
<dbReference type="EMBL" id="HE806316">
    <property type="protein sequence ID" value="CCH58234.1"/>
    <property type="molecule type" value="Genomic_DNA"/>
</dbReference>
<dbReference type="GO" id="GO:0016787">
    <property type="term" value="F:hydrolase activity"/>
    <property type="evidence" value="ECO:0007669"/>
    <property type="project" value="InterPro"/>
</dbReference>
<dbReference type="Pfam" id="PF01738">
    <property type="entry name" value="DLH"/>
    <property type="match status" value="1"/>
</dbReference>
<evidence type="ECO:0000313" key="2">
    <source>
        <dbReference type="EMBL" id="CCH58234.1"/>
    </source>
</evidence>
<dbReference type="eggNOG" id="KOG3043">
    <property type="taxonomic scope" value="Eukaryota"/>
</dbReference>
<dbReference type="SUPFAM" id="SSF53474">
    <property type="entry name" value="alpha/beta-Hydrolases"/>
    <property type="match status" value="1"/>
</dbReference>
<dbReference type="Proteomes" id="UP000002866">
    <property type="component" value="Chromosome 1"/>
</dbReference>
<dbReference type="FunCoup" id="I2GVT2">
    <property type="interactions" value="271"/>
</dbReference>
<dbReference type="InterPro" id="IPR029058">
    <property type="entry name" value="AB_hydrolase_fold"/>
</dbReference>
<accession>I2GVT2</accession>
<dbReference type="OMA" id="PGKCCFE"/>
<evidence type="ECO:0000313" key="3">
    <source>
        <dbReference type="Proteomes" id="UP000002866"/>
    </source>
</evidence>